<evidence type="ECO:0008006" key="3">
    <source>
        <dbReference type="Google" id="ProtNLM"/>
    </source>
</evidence>
<gene>
    <name evidence="1" type="ORF">B1A74_09565</name>
</gene>
<dbReference type="AlphaFoldDB" id="A0A1V2ZXA9"/>
<proteinExistence type="predicted"/>
<dbReference type="Gene3D" id="1.25.40.10">
    <property type="entry name" value="Tetratricopeptide repeat domain"/>
    <property type="match status" value="1"/>
</dbReference>
<dbReference type="InterPro" id="IPR011990">
    <property type="entry name" value="TPR-like_helical_dom_sf"/>
</dbReference>
<dbReference type="SMART" id="SM00671">
    <property type="entry name" value="SEL1"/>
    <property type="match status" value="2"/>
</dbReference>
<dbReference type="PANTHER" id="PTHR11102">
    <property type="entry name" value="SEL-1-LIKE PROTEIN"/>
    <property type="match status" value="1"/>
</dbReference>
<accession>A0A1V2ZXA9</accession>
<dbReference type="PANTHER" id="PTHR11102:SF160">
    <property type="entry name" value="ERAD-ASSOCIATED E3 UBIQUITIN-PROTEIN LIGASE COMPONENT HRD3"/>
    <property type="match status" value="1"/>
</dbReference>
<comment type="caution">
    <text evidence="1">The sequence shown here is derived from an EMBL/GenBank/DDBJ whole genome shotgun (WGS) entry which is preliminary data.</text>
</comment>
<dbReference type="SUPFAM" id="SSF81901">
    <property type="entry name" value="HCP-like"/>
    <property type="match status" value="1"/>
</dbReference>
<dbReference type="STRING" id="252474.B1A74_09565"/>
<name>A0A1V2ZXA9_9GAMM</name>
<dbReference type="InterPro" id="IPR006597">
    <property type="entry name" value="Sel1-like"/>
</dbReference>
<evidence type="ECO:0000313" key="1">
    <source>
        <dbReference type="EMBL" id="OOC09719.1"/>
    </source>
</evidence>
<reference evidence="1 2" key="1">
    <citation type="submission" date="2017-02" db="EMBL/GenBank/DDBJ databases">
        <title>Genomic diversity within the haloalkaliphilic genus Thioalkalivibrio.</title>
        <authorList>
            <person name="Ahn A.-C."/>
            <person name="Meier-Kolthoff J."/>
            <person name="Overmars L."/>
            <person name="Richter M."/>
            <person name="Woyke T."/>
            <person name="Sorokin D.Y."/>
            <person name="Muyzer G."/>
        </authorList>
    </citation>
    <scope>NUCLEOTIDE SEQUENCE [LARGE SCALE GENOMIC DNA]</scope>
    <source>
        <strain evidence="1 2">HL17</strain>
    </source>
</reference>
<dbReference type="Pfam" id="PF08238">
    <property type="entry name" value="Sel1"/>
    <property type="match status" value="2"/>
</dbReference>
<dbReference type="OrthoDB" id="9792653at2"/>
<sequence>MHWVKLGTGMAVTGLAKRTVWRRVAGRPEWKRNVDEPLQRAQVALEALRDDLLLRVEGEDDLAMIVRADQGDADAMTDLALMLRVAGEDAAALPWLQKAADAGHPDAMHWVGRALVAGDGMPPDQARGLEWLQRSADAGHAISRQQVDALGL</sequence>
<dbReference type="RefSeq" id="WP_077244496.1">
    <property type="nucleotide sequence ID" value="NZ_MUZR01000038.1"/>
</dbReference>
<evidence type="ECO:0000313" key="2">
    <source>
        <dbReference type="Proteomes" id="UP000189177"/>
    </source>
</evidence>
<dbReference type="EMBL" id="MUZR01000038">
    <property type="protein sequence ID" value="OOC09719.1"/>
    <property type="molecule type" value="Genomic_DNA"/>
</dbReference>
<protein>
    <recommendedName>
        <fullName evidence="3">Sel1 repeat family protein</fullName>
    </recommendedName>
</protein>
<dbReference type="Proteomes" id="UP000189177">
    <property type="component" value="Unassembled WGS sequence"/>
</dbReference>
<dbReference type="InterPro" id="IPR050767">
    <property type="entry name" value="Sel1_AlgK"/>
</dbReference>
<organism evidence="1 2">
    <name type="scientific">Thioalkalivibrio halophilus</name>
    <dbReference type="NCBI Taxonomy" id="252474"/>
    <lineage>
        <taxon>Bacteria</taxon>
        <taxon>Pseudomonadati</taxon>
        <taxon>Pseudomonadota</taxon>
        <taxon>Gammaproteobacteria</taxon>
        <taxon>Chromatiales</taxon>
        <taxon>Ectothiorhodospiraceae</taxon>
        <taxon>Thioalkalivibrio</taxon>
    </lineage>
</organism>
<keyword evidence="2" id="KW-1185">Reference proteome</keyword>